<evidence type="ECO:0000259" key="3">
    <source>
        <dbReference type="Pfam" id="PF00134"/>
    </source>
</evidence>
<dbReference type="InterPro" id="IPR036915">
    <property type="entry name" value="Cyclin-like_sf"/>
</dbReference>
<feature type="region of interest" description="Disordered" evidence="2">
    <location>
        <begin position="398"/>
        <end position="442"/>
    </location>
</feature>
<proteinExistence type="predicted"/>
<evidence type="ECO:0000313" key="5">
    <source>
        <dbReference type="Proteomes" id="UP001175353"/>
    </source>
</evidence>
<evidence type="ECO:0000313" key="4">
    <source>
        <dbReference type="EMBL" id="KAK0957513.1"/>
    </source>
</evidence>
<dbReference type="Pfam" id="PF00134">
    <property type="entry name" value="Cyclin_N"/>
    <property type="match status" value="1"/>
</dbReference>
<organism evidence="4 5">
    <name type="scientific">Friedmanniomyces endolithicus</name>
    <dbReference type="NCBI Taxonomy" id="329885"/>
    <lineage>
        <taxon>Eukaryota</taxon>
        <taxon>Fungi</taxon>
        <taxon>Dikarya</taxon>
        <taxon>Ascomycota</taxon>
        <taxon>Pezizomycotina</taxon>
        <taxon>Dothideomycetes</taxon>
        <taxon>Dothideomycetidae</taxon>
        <taxon>Mycosphaerellales</taxon>
        <taxon>Teratosphaeriaceae</taxon>
        <taxon>Friedmanniomyces</taxon>
    </lineage>
</organism>
<feature type="compositionally biased region" description="Basic and acidic residues" evidence="2">
    <location>
        <begin position="398"/>
        <end position="408"/>
    </location>
</feature>
<sequence length="442" mass="48923">MPPPSKTDHLPPSHPAHRQRPRSPNRVLAEAEAQWIFTEAELDNSPTIQDGMSIVEERETRAKGINFIASVGVMLKLPQITLATAAIYFQRYLMRGSLKKARGDMPKLHHYQIAAISLFLATKVEESSRALKEMIIAFCRVAQKNPNLLIDDQSKDYWKWKDCILIHEDVMLETLCFDLTVESPHRQLFDLLKCYGVEHNKRVRNAAWAFITDGNNTQLCLLISSRTIAVAGVYAACRSYGVALPDDEKGRPWWEAQGVRLRDVRRAMEFMEAGYEETSNKINGIIAAVVQGAGKGSGSEGERSIYVASPFVMPPADGERRASNASSIGEKRKRDDAQPGIAINGDDKAPVIGNGTVETAAQLSKRPRHEEVTNGQPPPQIELDGLGAEHDFKHEEERLRVQHGDHQAEAVQKAAHANGTLAPPSNAAKDDAEVSEEGEVEE</sequence>
<dbReference type="Gene3D" id="1.10.472.10">
    <property type="entry name" value="Cyclin-like"/>
    <property type="match status" value="2"/>
</dbReference>
<evidence type="ECO:0000256" key="1">
    <source>
        <dbReference type="ARBA" id="ARBA00014912"/>
    </source>
</evidence>
<accession>A0AAN6H7B5</accession>
<evidence type="ECO:0000256" key="2">
    <source>
        <dbReference type="SAM" id="MobiDB-lite"/>
    </source>
</evidence>
<dbReference type="InterPro" id="IPR043198">
    <property type="entry name" value="Cyclin/Ssn8"/>
</dbReference>
<dbReference type="GO" id="GO:0016538">
    <property type="term" value="F:cyclin-dependent protein serine/threonine kinase regulator activity"/>
    <property type="evidence" value="ECO:0007669"/>
    <property type="project" value="InterPro"/>
</dbReference>
<dbReference type="AlphaFoldDB" id="A0AAN6H7B5"/>
<dbReference type="EMBL" id="JAUJLE010000403">
    <property type="protein sequence ID" value="KAK0957513.1"/>
    <property type="molecule type" value="Genomic_DNA"/>
</dbReference>
<reference evidence="4" key="1">
    <citation type="submission" date="2023-06" db="EMBL/GenBank/DDBJ databases">
        <title>Black Yeasts Isolated from many extreme environments.</title>
        <authorList>
            <person name="Coleine C."/>
            <person name="Stajich J.E."/>
            <person name="Selbmann L."/>
        </authorList>
    </citation>
    <scope>NUCLEOTIDE SEQUENCE</scope>
    <source>
        <strain evidence="4">CCFEE 5200</strain>
    </source>
</reference>
<keyword evidence="5" id="KW-1185">Reference proteome</keyword>
<feature type="domain" description="Cyclin N-terminal" evidence="3">
    <location>
        <begin position="47"/>
        <end position="180"/>
    </location>
</feature>
<feature type="region of interest" description="Disordered" evidence="2">
    <location>
        <begin position="310"/>
        <end position="385"/>
    </location>
</feature>
<dbReference type="GO" id="GO:0006357">
    <property type="term" value="P:regulation of transcription by RNA polymerase II"/>
    <property type="evidence" value="ECO:0007669"/>
    <property type="project" value="InterPro"/>
</dbReference>
<feature type="region of interest" description="Disordered" evidence="2">
    <location>
        <begin position="1"/>
        <end position="25"/>
    </location>
</feature>
<comment type="caution">
    <text evidence="4">The sequence shown here is derived from an EMBL/GenBank/DDBJ whole genome shotgun (WGS) entry which is preliminary data.</text>
</comment>
<protein>
    <recommendedName>
        <fullName evidence="1">RNA polymerase II holoenzyme cyclin-like subunit</fullName>
    </recommendedName>
</protein>
<dbReference type="CDD" id="cd20545">
    <property type="entry name" value="CYCLIN_SpCG1C-like_rpt1"/>
    <property type="match status" value="1"/>
</dbReference>
<feature type="compositionally biased region" description="Acidic residues" evidence="2">
    <location>
        <begin position="433"/>
        <end position="442"/>
    </location>
</feature>
<dbReference type="InterPro" id="IPR006671">
    <property type="entry name" value="Cyclin_N"/>
</dbReference>
<dbReference type="PANTHER" id="PTHR10026">
    <property type="entry name" value="CYCLIN"/>
    <property type="match status" value="1"/>
</dbReference>
<dbReference type="SUPFAM" id="SSF47954">
    <property type="entry name" value="Cyclin-like"/>
    <property type="match status" value="2"/>
</dbReference>
<feature type="compositionally biased region" description="Basic and acidic residues" evidence="2">
    <location>
        <begin position="1"/>
        <end position="11"/>
    </location>
</feature>
<dbReference type="Proteomes" id="UP001175353">
    <property type="component" value="Unassembled WGS sequence"/>
</dbReference>
<dbReference type="CDD" id="cd20546">
    <property type="entry name" value="CYCLIN_SpCG1C_ScCTK2-like_rpt2"/>
    <property type="match status" value="1"/>
</dbReference>
<dbReference type="FunFam" id="1.10.472.10:FF:000072">
    <property type="entry name" value="Cyclin Pch1"/>
    <property type="match status" value="1"/>
</dbReference>
<gene>
    <name evidence="4" type="ORF">LTR91_021826</name>
</gene>
<name>A0AAN6H7B5_9PEZI</name>